<name>A0AA86ST76_9FABA</name>
<dbReference type="AlphaFoldDB" id="A0AA86ST76"/>
<feature type="region of interest" description="Disordered" evidence="1">
    <location>
        <begin position="144"/>
        <end position="164"/>
    </location>
</feature>
<reference evidence="2" key="1">
    <citation type="submission" date="2023-10" db="EMBL/GenBank/DDBJ databases">
        <authorList>
            <person name="Domelevo Entfellner J.-B."/>
        </authorList>
    </citation>
    <scope>NUCLEOTIDE SEQUENCE</scope>
</reference>
<proteinExistence type="predicted"/>
<keyword evidence="3" id="KW-1185">Reference proteome</keyword>
<evidence type="ECO:0000313" key="2">
    <source>
        <dbReference type="EMBL" id="CAJ1969759.1"/>
    </source>
</evidence>
<dbReference type="Proteomes" id="UP001189624">
    <property type="component" value="Chromosome 7"/>
</dbReference>
<protein>
    <submittedName>
        <fullName evidence="2">Uncharacterized protein</fullName>
    </submittedName>
</protein>
<organism evidence="2 3">
    <name type="scientific">Sphenostylis stenocarpa</name>
    <dbReference type="NCBI Taxonomy" id="92480"/>
    <lineage>
        <taxon>Eukaryota</taxon>
        <taxon>Viridiplantae</taxon>
        <taxon>Streptophyta</taxon>
        <taxon>Embryophyta</taxon>
        <taxon>Tracheophyta</taxon>
        <taxon>Spermatophyta</taxon>
        <taxon>Magnoliopsida</taxon>
        <taxon>eudicotyledons</taxon>
        <taxon>Gunneridae</taxon>
        <taxon>Pentapetalae</taxon>
        <taxon>rosids</taxon>
        <taxon>fabids</taxon>
        <taxon>Fabales</taxon>
        <taxon>Fabaceae</taxon>
        <taxon>Papilionoideae</taxon>
        <taxon>50 kb inversion clade</taxon>
        <taxon>NPAAA clade</taxon>
        <taxon>indigoferoid/millettioid clade</taxon>
        <taxon>Phaseoleae</taxon>
        <taxon>Sphenostylis</taxon>
    </lineage>
</organism>
<dbReference type="Gramene" id="rna-AYBTSS11_LOCUS22427">
    <property type="protein sequence ID" value="CAJ1969759.1"/>
    <property type="gene ID" value="gene-AYBTSS11_LOCUS22427"/>
</dbReference>
<accession>A0AA86ST76</accession>
<dbReference type="EMBL" id="OY731404">
    <property type="protein sequence ID" value="CAJ1969759.1"/>
    <property type="molecule type" value="Genomic_DNA"/>
</dbReference>
<evidence type="ECO:0000256" key="1">
    <source>
        <dbReference type="SAM" id="MobiDB-lite"/>
    </source>
</evidence>
<evidence type="ECO:0000313" key="3">
    <source>
        <dbReference type="Proteomes" id="UP001189624"/>
    </source>
</evidence>
<sequence>MKAHITQLKDKLSQIIETLKNLKIIKEALVTENKEGTSSYLSYFYFGLLRSQKGYTPPTEEYLSGDQALSTTNRTNTSLPQVNVSGVVRSDYFSIPPKWLNETTYKGKGRDEELMTEVAKKFLKRKTVQIDEALKKEVESTRKEISDGEAYDETPNNGSSLNVMPKSTLEKLSCDGTYMRPSSTVVRSMLDPFGCGDTFHFASKNEICNGG</sequence>
<gene>
    <name evidence="2" type="ORF">AYBTSS11_LOCUS22427</name>
</gene>